<name>A0A927BVW9_9BACL</name>
<comment type="caution">
    <text evidence="2">The sequence shown here is derived from an EMBL/GenBank/DDBJ whole genome shotgun (WGS) entry which is preliminary data.</text>
</comment>
<sequence>MKQFILGLVLGAILFTAFSVSAEEIKSLVGKKIQGEVRVEFQNQYLMNDGIVINGVSYLPIRELSEILNFSITYRNKTVTINKAEGDVMEEPGFNSASSDMVDLVIDSKRRELNALKSELQSKEYLIQQSIKDSDLILQMHEGPIEIQHFKDTQRYFEEMAEIEQLETEIATLEQEIKDLEEQKEEF</sequence>
<dbReference type="EMBL" id="JACXIZ010000024">
    <property type="protein sequence ID" value="MBD2846444.1"/>
    <property type="molecule type" value="Genomic_DNA"/>
</dbReference>
<feature type="coiled-coil region" evidence="1">
    <location>
        <begin position="156"/>
        <end position="186"/>
    </location>
</feature>
<evidence type="ECO:0008006" key="4">
    <source>
        <dbReference type="Google" id="ProtNLM"/>
    </source>
</evidence>
<keyword evidence="1" id="KW-0175">Coiled coil</keyword>
<gene>
    <name evidence="2" type="ORF">IDH44_14680</name>
</gene>
<proteinExistence type="predicted"/>
<dbReference type="Proteomes" id="UP000621560">
    <property type="component" value="Unassembled WGS sequence"/>
</dbReference>
<accession>A0A927BVW9</accession>
<evidence type="ECO:0000256" key="1">
    <source>
        <dbReference type="SAM" id="Coils"/>
    </source>
</evidence>
<organism evidence="2 3">
    <name type="scientific">Paenibacillus sabuli</name>
    <dbReference type="NCBI Taxonomy" id="2772509"/>
    <lineage>
        <taxon>Bacteria</taxon>
        <taxon>Bacillati</taxon>
        <taxon>Bacillota</taxon>
        <taxon>Bacilli</taxon>
        <taxon>Bacillales</taxon>
        <taxon>Paenibacillaceae</taxon>
        <taxon>Paenibacillus</taxon>
    </lineage>
</organism>
<dbReference type="AlphaFoldDB" id="A0A927BVW9"/>
<keyword evidence="3" id="KW-1185">Reference proteome</keyword>
<dbReference type="RefSeq" id="WP_190918884.1">
    <property type="nucleotide sequence ID" value="NZ_JACXIZ010000024.1"/>
</dbReference>
<reference evidence="2" key="1">
    <citation type="submission" date="2020-09" db="EMBL/GenBank/DDBJ databases">
        <title>A novel bacterium of genus Paenibacillus, isolated from South China Sea.</title>
        <authorList>
            <person name="Huang H."/>
            <person name="Mo K."/>
            <person name="Hu Y."/>
        </authorList>
    </citation>
    <scope>NUCLEOTIDE SEQUENCE</scope>
    <source>
        <strain evidence="2">IB182496</strain>
    </source>
</reference>
<evidence type="ECO:0000313" key="2">
    <source>
        <dbReference type="EMBL" id="MBD2846444.1"/>
    </source>
</evidence>
<evidence type="ECO:0000313" key="3">
    <source>
        <dbReference type="Proteomes" id="UP000621560"/>
    </source>
</evidence>
<protein>
    <recommendedName>
        <fullName evidence="4">Copper amine oxidase-like N-terminal domain-containing protein</fullName>
    </recommendedName>
</protein>